<evidence type="ECO:0000256" key="2">
    <source>
        <dbReference type="ARBA" id="ARBA00005297"/>
    </source>
</evidence>
<dbReference type="PANTHER" id="PTHR42839:SF2">
    <property type="entry name" value="ISOCHORISMATE SYNTHASE ENTC"/>
    <property type="match status" value="1"/>
</dbReference>
<keyword evidence="8" id="KW-1185">Reference proteome</keyword>
<dbReference type="NCBIfam" id="TIGR00543">
    <property type="entry name" value="isochor_syn"/>
    <property type="match status" value="1"/>
</dbReference>
<sequence length="379" mass="40795">MTATLRSDSFFFMSPFRSLVTQGCFSRITTPLAGGEDAGSPFQQALTAAFGKAHEAGLTRPVVVGAIPFDTRKPCALFVPETWSEFSREAWLNQVNTPEKNPLAVVHRKAIPEQDTFEAMVARAAALTDTPQVDKIVLSRLIDITAQSPLDSTVLLQQLIAQNPGSFNFHVPLADGRVLLGASPELLVRKDGEAFASLPLAGSAHRHSDAGLDEDAGQQLLASQKDQYEHALVVQAMKSVLAPHCQQLEIPATPQLISTPTLWHLASPIKGVTNPGDNVLSLASRLHPTPALSGFPHEIATTLIRELEPFDRELFGGIVGWCDEQGNGEWAVTIRCAALNGSQVRLFAGAGIVPASSPEKEWQETGVKLTTMLNVFGLN</sequence>
<evidence type="ECO:0000256" key="4">
    <source>
        <dbReference type="ARBA" id="ARBA00023235"/>
    </source>
</evidence>
<accession>A0A317QCQ5</accession>
<evidence type="ECO:0000256" key="3">
    <source>
        <dbReference type="ARBA" id="ARBA00012824"/>
    </source>
</evidence>
<dbReference type="InterPro" id="IPR005801">
    <property type="entry name" value="ADC_synthase"/>
</dbReference>
<evidence type="ECO:0000259" key="6">
    <source>
        <dbReference type="Pfam" id="PF00425"/>
    </source>
</evidence>
<dbReference type="Pfam" id="PF00425">
    <property type="entry name" value="Chorismate_bind"/>
    <property type="match status" value="1"/>
</dbReference>
<gene>
    <name evidence="7" type="ORF">DES37_101344</name>
</gene>
<proteinExistence type="inferred from homology"/>
<comment type="similarity">
    <text evidence="2">Belongs to the isochorismate synthase family.</text>
</comment>
<reference evidence="7 8" key="1">
    <citation type="submission" date="2018-05" db="EMBL/GenBank/DDBJ databases">
        <title>Genomic Encyclopedia of Type Strains, Phase IV (KMG-IV): sequencing the most valuable type-strain genomes for metagenomic binning, comparative biology and taxonomic classification.</title>
        <authorList>
            <person name="Goeker M."/>
        </authorList>
    </citation>
    <scope>NUCLEOTIDE SEQUENCE [LARGE SCALE GENOMIC DNA]</scope>
    <source>
        <strain evidence="7 8">DSM 19579</strain>
    </source>
</reference>
<comment type="caution">
    <text evidence="7">The sequence shown here is derived from an EMBL/GenBank/DDBJ whole genome shotgun (WGS) entry which is preliminary data.</text>
</comment>
<name>A0A317QCQ5_9ENTR</name>
<dbReference type="EMBL" id="QGTS01000001">
    <property type="protein sequence ID" value="PWW12770.1"/>
    <property type="molecule type" value="Genomic_DNA"/>
</dbReference>
<comment type="catalytic activity">
    <reaction evidence="1">
        <text>chorismate = isochorismate</text>
        <dbReference type="Rhea" id="RHEA:18985"/>
        <dbReference type="ChEBI" id="CHEBI:29748"/>
        <dbReference type="ChEBI" id="CHEBI:29780"/>
        <dbReference type="EC" id="5.4.4.2"/>
    </reaction>
</comment>
<dbReference type="Gene3D" id="3.60.120.10">
    <property type="entry name" value="Anthranilate synthase"/>
    <property type="match status" value="1"/>
</dbReference>
<protein>
    <recommendedName>
        <fullName evidence="3">isochorismate synthase</fullName>
        <ecNumber evidence="3">5.4.4.2</ecNumber>
    </recommendedName>
    <alternativeName>
        <fullName evidence="5">Isochorismate mutase</fullName>
    </alternativeName>
</protein>
<organism evidence="7 8">
    <name type="scientific">Mangrovibacter plantisponsor</name>
    <dbReference type="NCBI Taxonomy" id="451513"/>
    <lineage>
        <taxon>Bacteria</taxon>
        <taxon>Pseudomonadati</taxon>
        <taxon>Pseudomonadota</taxon>
        <taxon>Gammaproteobacteria</taxon>
        <taxon>Enterobacterales</taxon>
        <taxon>Enterobacteriaceae</taxon>
        <taxon>Mangrovibacter</taxon>
    </lineage>
</organism>
<evidence type="ECO:0000313" key="8">
    <source>
        <dbReference type="Proteomes" id="UP000246744"/>
    </source>
</evidence>
<evidence type="ECO:0000256" key="1">
    <source>
        <dbReference type="ARBA" id="ARBA00000799"/>
    </source>
</evidence>
<feature type="domain" description="Chorismate-utilising enzyme C-terminal" evidence="6">
    <location>
        <begin position="114"/>
        <end position="368"/>
    </location>
</feature>
<dbReference type="EC" id="5.4.4.2" evidence="3"/>
<dbReference type="InterPro" id="IPR004561">
    <property type="entry name" value="IsoChor_synthase"/>
</dbReference>
<dbReference type="Proteomes" id="UP000246744">
    <property type="component" value="Unassembled WGS sequence"/>
</dbReference>
<evidence type="ECO:0000256" key="5">
    <source>
        <dbReference type="ARBA" id="ARBA00041564"/>
    </source>
</evidence>
<dbReference type="SUPFAM" id="SSF56322">
    <property type="entry name" value="ADC synthase"/>
    <property type="match status" value="1"/>
</dbReference>
<keyword evidence="4" id="KW-0413">Isomerase</keyword>
<dbReference type="PANTHER" id="PTHR42839">
    <property type="entry name" value="ISOCHORISMATE SYNTHASE ENTC"/>
    <property type="match status" value="1"/>
</dbReference>
<dbReference type="RefSeq" id="WP_110024617.1">
    <property type="nucleotide sequence ID" value="NZ_QGTS01000001.1"/>
</dbReference>
<dbReference type="OrthoDB" id="9806579at2"/>
<dbReference type="AlphaFoldDB" id="A0A317QCQ5"/>
<dbReference type="InterPro" id="IPR015890">
    <property type="entry name" value="Chorismate_C"/>
</dbReference>
<dbReference type="GO" id="GO:0008909">
    <property type="term" value="F:isochorismate synthase activity"/>
    <property type="evidence" value="ECO:0007669"/>
    <property type="project" value="UniProtKB-EC"/>
</dbReference>
<evidence type="ECO:0000313" key="7">
    <source>
        <dbReference type="EMBL" id="PWW12770.1"/>
    </source>
</evidence>